<dbReference type="InterPro" id="IPR002937">
    <property type="entry name" value="Amino_oxidase"/>
</dbReference>
<sequence>MSLPLDRVPRKKVAIVGSGCAGIAALWALNRTHHDAYLFEAANRLGGHTNTVEWRQSKFKAMVDTGFVVFNTATYPNFTKFLERMNVPTLKVNEPTRPTELVLDASPDDSILLWAWASLKAMLGQGGKLFSLRTWRLVFDIVRFNQFAVDLLREDDIYGSSITSGKTIGDYLYREGYSDAFRDDYLVPLMASVWCTSPDEGVLDLPALAFVRFMRNHHLLSTMAEPGWRTLEGGAKSYIDAVMKGFPPNHLFLKTPVKHLTNDKNGRVRLHLENGKTEVFDHVILATHADQAYQIIESSATEEEKAIMSAFKSVERTCVLHSDISYMPRRRDAWSSLNSISLSSPWVHRDVAGKSLTYNMNILQHIPRRAFGDVLVTLNPIRQPRPETVQGLYSYAHPVYDSATVRAQKALPRIQNTRGVSYAGAWTRYGSHEDGFTSGLFVAKAHLGARLPFELVDSASGQGEHKLGLLDLLLRAIILLIQVFVIDFFGRVLKRPTVKSIIHANGNANGNANGKMSYW</sequence>
<name>A0A4Q4T2D2_9PEZI</name>
<keyword evidence="3" id="KW-1185">Reference proteome</keyword>
<dbReference type="InterPro" id="IPR036188">
    <property type="entry name" value="FAD/NAD-bd_sf"/>
</dbReference>
<evidence type="ECO:0000313" key="3">
    <source>
        <dbReference type="Proteomes" id="UP000293360"/>
    </source>
</evidence>
<reference evidence="2 3" key="1">
    <citation type="submission" date="2018-06" db="EMBL/GenBank/DDBJ databases">
        <title>Complete Genomes of Monosporascus.</title>
        <authorList>
            <person name="Robinson A.J."/>
            <person name="Natvig D.O."/>
        </authorList>
    </citation>
    <scope>NUCLEOTIDE SEQUENCE [LARGE SCALE GENOMIC DNA]</scope>
    <source>
        <strain evidence="2 3">CBS 110550</strain>
    </source>
</reference>
<dbReference type="EMBL" id="QJNU01000571">
    <property type="protein sequence ID" value="RYO94224.1"/>
    <property type="molecule type" value="Genomic_DNA"/>
</dbReference>
<evidence type="ECO:0000259" key="1">
    <source>
        <dbReference type="Pfam" id="PF01593"/>
    </source>
</evidence>
<dbReference type="Pfam" id="PF01593">
    <property type="entry name" value="Amino_oxidase"/>
    <property type="match status" value="1"/>
</dbReference>
<proteinExistence type="predicted"/>
<dbReference type="Gene3D" id="3.50.50.60">
    <property type="entry name" value="FAD/NAD(P)-binding domain"/>
    <property type="match status" value="2"/>
</dbReference>
<gene>
    <name evidence="2" type="ORF">DL764_007882</name>
</gene>
<dbReference type="Proteomes" id="UP000293360">
    <property type="component" value="Unassembled WGS sequence"/>
</dbReference>
<feature type="domain" description="Amine oxidase" evidence="1">
    <location>
        <begin position="21"/>
        <end position="293"/>
    </location>
</feature>
<accession>A0A4Q4T2D2</accession>
<dbReference type="PANTHER" id="PTHR42923:SF17">
    <property type="entry name" value="AMINE OXIDASE DOMAIN-CONTAINING PROTEIN"/>
    <property type="match status" value="1"/>
</dbReference>
<dbReference type="PANTHER" id="PTHR42923">
    <property type="entry name" value="PROTOPORPHYRINOGEN OXIDASE"/>
    <property type="match status" value="1"/>
</dbReference>
<protein>
    <recommendedName>
        <fullName evidence="1">Amine oxidase domain-containing protein</fullName>
    </recommendedName>
</protein>
<dbReference type="InterPro" id="IPR050464">
    <property type="entry name" value="Zeta_carotene_desat/Oxidored"/>
</dbReference>
<dbReference type="GO" id="GO:0016491">
    <property type="term" value="F:oxidoreductase activity"/>
    <property type="evidence" value="ECO:0007669"/>
    <property type="project" value="InterPro"/>
</dbReference>
<dbReference type="SUPFAM" id="SSF51905">
    <property type="entry name" value="FAD/NAD(P)-binding domain"/>
    <property type="match status" value="1"/>
</dbReference>
<dbReference type="STRING" id="155417.A0A4Q4T2D2"/>
<organism evidence="2 3">
    <name type="scientific">Monosporascus ibericus</name>
    <dbReference type="NCBI Taxonomy" id="155417"/>
    <lineage>
        <taxon>Eukaryota</taxon>
        <taxon>Fungi</taxon>
        <taxon>Dikarya</taxon>
        <taxon>Ascomycota</taxon>
        <taxon>Pezizomycotina</taxon>
        <taxon>Sordariomycetes</taxon>
        <taxon>Xylariomycetidae</taxon>
        <taxon>Xylariales</taxon>
        <taxon>Xylariales incertae sedis</taxon>
        <taxon>Monosporascus</taxon>
    </lineage>
</organism>
<dbReference type="OrthoDB" id="5977668at2759"/>
<dbReference type="AlphaFoldDB" id="A0A4Q4T2D2"/>
<comment type="caution">
    <text evidence="2">The sequence shown here is derived from an EMBL/GenBank/DDBJ whole genome shotgun (WGS) entry which is preliminary data.</text>
</comment>
<evidence type="ECO:0000313" key="2">
    <source>
        <dbReference type="EMBL" id="RYO94224.1"/>
    </source>
</evidence>